<reference evidence="8" key="1">
    <citation type="journal article" date="2014" name="Science">
        <title>Ancient hybridizations among the ancestral genomes of bread wheat.</title>
        <authorList>
            <consortium name="International Wheat Genome Sequencing Consortium,"/>
            <person name="Marcussen T."/>
            <person name="Sandve S.R."/>
            <person name="Heier L."/>
            <person name="Spannagl M."/>
            <person name="Pfeifer M."/>
            <person name="Jakobsen K.S."/>
            <person name="Wulff B.B."/>
            <person name="Steuernagel B."/>
            <person name="Mayer K.F."/>
            <person name="Olsen O.A."/>
        </authorList>
    </citation>
    <scope>NUCLEOTIDE SEQUENCE [LARGE SCALE GENOMIC DNA]</scope>
    <source>
        <strain evidence="8">cv. AL8/78</strain>
    </source>
</reference>
<reference evidence="7" key="4">
    <citation type="submission" date="2019-03" db="UniProtKB">
        <authorList>
            <consortium name="EnsemblPlants"/>
        </authorList>
    </citation>
    <scope>IDENTIFICATION</scope>
</reference>
<reference evidence="7" key="3">
    <citation type="journal article" date="2017" name="Nature">
        <title>Genome sequence of the progenitor of the wheat D genome Aegilops tauschii.</title>
        <authorList>
            <person name="Luo M.C."/>
            <person name="Gu Y.Q."/>
            <person name="Puiu D."/>
            <person name="Wang H."/>
            <person name="Twardziok S.O."/>
            <person name="Deal K.R."/>
            <person name="Huo N."/>
            <person name="Zhu T."/>
            <person name="Wang L."/>
            <person name="Wang Y."/>
            <person name="McGuire P.E."/>
            <person name="Liu S."/>
            <person name="Long H."/>
            <person name="Ramasamy R.K."/>
            <person name="Rodriguez J.C."/>
            <person name="Van S.L."/>
            <person name="Yuan L."/>
            <person name="Wang Z."/>
            <person name="Xia Z."/>
            <person name="Xiao L."/>
            <person name="Anderson O.D."/>
            <person name="Ouyang S."/>
            <person name="Liang Y."/>
            <person name="Zimin A.V."/>
            <person name="Pertea G."/>
            <person name="Qi P."/>
            <person name="Bennetzen J.L."/>
            <person name="Dai X."/>
            <person name="Dawson M.W."/>
            <person name="Muller H.G."/>
            <person name="Kugler K."/>
            <person name="Rivarola-Duarte L."/>
            <person name="Spannagl M."/>
            <person name="Mayer K.F.X."/>
            <person name="Lu F.H."/>
            <person name="Bevan M.W."/>
            <person name="Leroy P."/>
            <person name="Li P."/>
            <person name="You F.M."/>
            <person name="Sun Q."/>
            <person name="Liu Z."/>
            <person name="Lyons E."/>
            <person name="Wicker T."/>
            <person name="Salzberg S.L."/>
            <person name="Devos K.M."/>
            <person name="Dvorak J."/>
        </authorList>
    </citation>
    <scope>NUCLEOTIDE SEQUENCE [LARGE SCALE GENOMIC DNA]</scope>
    <source>
        <strain evidence="7">cv. AL8/78</strain>
    </source>
</reference>
<dbReference type="Gene3D" id="1.10.10.60">
    <property type="entry name" value="Homeodomain-like"/>
    <property type="match status" value="1"/>
</dbReference>
<comment type="subcellular location">
    <subcellularLocation>
        <location evidence="1">Nucleus</location>
    </subcellularLocation>
</comment>
<evidence type="ECO:0000313" key="8">
    <source>
        <dbReference type="Proteomes" id="UP000015105"/>
    </source>
</evidence>
<evidence type="ECO:0000256" key="1">
    <source>
        <dbReference type="ARBA" id="ARBA00004123"/>
    </source>
</evidence>
<evidence type="ECO:0000256" key="4">
    <source>
        <dbReference type="ARBA" id="ARBA00023163"/>
    </source>
</evidence>
<name>A0A452YIX4_AEGTS</name>
<dbReference type="Gramene" id="AET1Gv20426100.7">
    <property type="protein sequence ID" value="AET1Gv20426100.7"/>
    <property type="gene ID" value="AET1Gv20426100"/>
</dbReference>
<dbReference type="GO" id="GO:0006355">
    <property type="term" value="P:regulation of DNA-templated transcription"/>
    <property type="evidence" value="ECO:0007669"/>
    <property type="project" value="UniProtKB-ARBA"/>
</dbReference>
<evidence type="ECO:0000259" key="6">
    <source>
        <dbReference type="Pfam" id="PF13837"/>
    </source>
</evidence>
<feature type="domain" description="Myb/SANT-like DNA-binding" evidence="6">
    <location>
        <begin position="31"/>
        <end position="81"/>
    </location>
</feature>
<keyword evidence="5" id="KW-0539">Nucleus</keyword>
<evidence type="ECO:0000256" key="3">
    <source>
        <dbReference type="ARBA" id="ARBA00023125"/>
    </source>
</evidence>
<dbReference type="PANTHER" id="PTHR21654">
    <property type="entry name" value="FI21293P1"/>
    <property type="match status" value="1"/>
</dbReference>
<organism evidence="7 8">
    <name type="scientific">Aegilops tauschii subsp. strangulata</name>
    <name type="common">Goatgrass</name>
    <dbReference type="NCBI Taxonomy" id="200361"/>
    <lineage>
        <taxon>Eukaryota</taxon>
        <taxon>Viridiplantae</taxon>
        <taxon>Streptophyta</taxon>
        <taxon>Embryophyta</taxon>
        <taxon>Tracheophyta</taxon>
        <taxon>Spermatophyta</taxon>
        <taxon>Magnoliopsida</taxon>
        <taxon>Liliopsida</taxon>
        <taxon>Poales</taxon>
        <taxon>Poaceae</taxon>
        <taxon>BOP clade</taxon>
        <taxon>Pooideae</taxon>
        <taxon>Triticodae</taxon>
        <taxon>Triticeae</taxon>
        <taxon>Triticinae</taxon>
        <taxon>Aegilops</taxon>
    </lineage>
</organism>
<dbReference type="Pfam" id="PF13837">
    <property type="entry name" value="Myb_DNA-bind_4"/>
    <property type="match status" value="1"/>
</dbReference>
<reference evidence="8" key="2">
    <citation type="journal article" date="2017" name="Nat. Plants">
        <title>The Aegilops tauschii genome reveals multiple impacts of transposons.</title>
        <authorList>
            <person name="Zhao G."/>
            <person name="Zou C."/>
            <person name="Li K."/>
            <person name="Wang K."/>
            <person name="Li T."/>
            <person name="Gao L."/>
            <person name="Zhang X."/>
            <person name="Wang H."/>
            <person name="Yang Z."/>
            <person name="Liu X."/>
            <person name="Jiang W."/>
            <person name="Mao L."/>
            <person name="Kong X."/>
            <person name="Jiao Y."/>
            <person name="Jia J."/>
        </authorList>
    </citation>
    <scope>NUCLEOTIDE SEQUENCE [LARGE SCALE GENOMIC DNA]</scope>
    <source>
        <strain evidence="8">cv. AL8/78</strain>
    </source>
</reference>
<evidence type="ECO:0000256" key="5">
    <source>
        <dbReference type="ARBA" id="ARBA00023242"/>
    </source>
</evidence>
<dbReference type="GO" id="GO:0003677">
    <property type="term" value="F:DNA binding"/>
    <property type="evidence" value="ECO:0007669"/>
    <property type="project" value="UniProtKB-KW"/>
</dbReference>
<evidence type="ECO:0000256" key="2">
    <source>
        <dbReference type="ARBA" id="ARBA00023015"/>
    </source>
</evidence>
<keyword evidence="2" id="KW-0805">Transcription regulation</keyword>
<keyword evidence="3" id="KW-0238">DNA-binding</keyword>
<dbReference type="EnsemblPlants" id="AET1Gv20426100.7">
    <property type="protein sequence ID" value="AET1Gv20426100.7"/>
    <property type="gene ID" value="AET1Gv20426100"/>
</dbReference>
<protein>
    <recommendedName>
        <fullName evidence="6">Myb/SANT-like DNA-binding domain-containing protein</fullName>
    </recommendedName>
</protein>
<keyword evidence="4" id="KW-0804">Transcription</keyword>
<dbReference type="Proteomes" id="UP000015105">
    <property type="component" value="Chromosome 1D"/>
</dbReference>
<dbReference type="PANTHER" id="PTHR21654:SF84">
    <property type="entry name" value="SI:DKEY-66I24.7"/>
    <property type="match status" value="1"/>
</dbReference>
<dbReference type="InterPro" id="IPR044822">
    <property type="entry name" value="Myb_DNA-bind_4"/>
</dbReference>
<sequence>QYYSRKLQIRGHQSQRGYIFYSGPLNFCKQKKLAEEGYRRNAKKCKEKFENVHKYYKRTKDSRAGRNDGKTYRFFRQLEAMNSTSGATAAPMASA</sequence>
<proteinExistence type="predicted"/>
<accession>A0A452YIX4</accession>
<dbReference type="AlphaFoldDB" id="A0A452YIX4"/>
<evidence type="ECO:0000313" key="7">
    <source>
        <dbReference type="EnsemblPlants" id="AET1Gv20426100.7"/>
    </source>
</evidence>
<keyword evidence="8" id="KW-1185">Reference proteome</keyword>
<reference evidence="7" key="5">
    <citation type="journal article" date="2021" name="G3 (Bethesda)">
        <title>Aegilops tauschii genome assembly Aet v5.0 features greater sequence contiguity and improved annotation.</title>
        <authorList>
            <person name="Wang L."/>
            <person name="Zhu T."/>
            <person name="Rodriguez J.C."/>
            <person name="Deal K.R."/>
            <person name="Dubcovsky J."/>
            <person name="McGuire P.E."/>
            <person name="Lux T."/>
            <person name="Spannagl M."/>
            <person name="Mayer K.F.X."/>
            <person name="Baldrich P."/>
            <person name="Meyers B.C."/>
            <person name="Huo N."/>
            <person name="Gu Y.Q."/>
            <person name="Zhou H."/>
            <person name="Devos K.M."/>
            <person name="Bennetzen J.L."/>
            <person name="Unver T."/>
            <person name="Budak H."/>
            <person name="Gulick P.J."/>
            <person name="Galiba G."/>
            <person name="Kalapos B."/>
            <person name="Nelson D.R."/>
            <person name="Li P."/>
            <person name="You F.M."/>
            <person name="Luo M.C."/>
            <person name="Dvorak J."/>
        </authorList>
    </citation>
    <scope>NUCLEOTIDE SEQUENCE [LARGE SCALE GENOMIC DNA]</scope>
    <source>
        <strain evidence="7">cv. AL8/78</strain>
    </source>
</reference>
<dbReference type="GO" id="GO:0005634">
    <property type="term" value="C:nucleus"/>
    <property type="evidence" value="ECO:0007669"/>
    <property type="project" value="UniProtKB-SubCell"/>
</dbReference>